<evidence type="ECO:0000313" key="2">
    <source>
        <dbReference type="Proteomes" id="UP001187343"/>
    </source>
</evidence>
<name>A0AA88PT82_9TELE</name>
<protein>
    <submittedName>
        <fullName evidence="1">Uncharacterized protein</fullName>
    </submittedName>
</protein>
<keyword evidence="2" id="KW-1185">Reference proteome</keyword>
<dbReference type="EMBL" id="JAUYZG010000013">
    <property type="protein sequence ID" value="KAK2890782.1"/>
    <property type="molecule type" value="Genomic_DNA"/>
</dbReference>
<evidence type="ECO:0000313" key="1">
    <source>
        <dbReference type="EMBL" id="KAK2890782.1"/>
    </source>
</evidence>
<dbReference type="Proteomes" id="UP001187343">
    <property type="component" value="Unassembled WGS sequence"/>
</dbReference>
<comment type="caution">
    <text evidence="1">The sequence shown here is derived from an EMBL/GenBank/DDBJ whole genome shotgun (WGS) entry which is preliminary data.</text>
</comment>
<organism evidence="1 2">
    <name type="scientific">Cirrhinus molitorella</name>
    <name type="common">mud carp</name>
    <dbReference type="NCBI Taxonomy" id="172907"/>
    <lineage>
        <taxon>Eukaryota</taxon>
        <taxon>Metazoa</taxon>
        <taxon>Chordata</taxon>
        <taxon>Craniata</taxon>
        <taxon>Vertebrata</taxon>
        <taxon>Euteleostomi</taxon>
        <taxon>Actinopterygii</taxon>
        <taxon>Neopterygii</taxon>
        <taxon>Teleostei</taxon>
        <taxon>Ostariophysi</taxon>
        <taxon>Cypriniformes</taxon>
        <taxon>Cyprinidae</taxon>
        <taxon>Labeoninae</taxon>
        <taxon>Labeonini</taxon>
        <taxon>Cirrhinus</taxon>
    </lineage>
</organism>
<gene>
    <name evidence="1" type="ORF">Q8A67_013425</name>
</gene>
<accession>A0AA88PT82</accession>
<proteinExistence type="predicted"/>
<sequence>MLEFSLITASAATGTPSISNHHTLESNFNQGVKLRLEERKQRCAKIRNEKHPLLSKSKPAGNHLEHQTRRHNNLRGLCGFKPKPAEGSSGPKRLILGACVRTQEDGLAAGGGRESRRGLLRWPWRFLPGPHAFLLTSGSWRGAVAVTAAVAGRGLSLR</sequence>
<reference evidence="1" key="1">
    <citation type="submission" date="2023-08" db="EMBL/GenBank/DDBJ databases">
        <title>Chromosome-level Genome Assembly of mud carp (Cirrhinus molitorella).</title>
        <authorList>
            <person name="Liu H."/>
        </authorList>
    </citation>
    <scope>NUCLEOTIDE SEQUENCE</scope>
    <source>
        <strain evidence="1">Prfri</strain>
        <tissue evidence="1">Muscle</tissue>
    </source>
</reference>
<dbReference type="AlphaFoldDB" id="A0AA88PT82"/>